<geneLocation type="plasmid" evidence="2 3">
    <name>unnamed1</name>
</geneLocation>
<dbReference type="AlphaFoldDB" id="A0A248UPD0"/>
<dbReference type="KEGG" id="och:CES85_3801"/>
<organism evidence="2 3">
    <name type="scientific">Ochrobactrum quorumnocens</name>
    <dbReference type="NCBI Taxonomy" id="271865"/>
    <lineage>
        <taxon>Bacteria</taxon>
        <taxon>Pseudomonadati</taxon>
        <taxon>Pseudomonadota</taxon>
        <taxon>Alphaproteobacteria</taxon>
        <taxon>Hyphomicrobiales</taxon>
        <taxon>Brucellaceae</taxon>
        <taxon>Brucella/Ochrobactrum group</taxon>
        <taxon>Ochrobactrum</taxon>
    </lineage>
</organism>
<reference evidence="2 3" key="1">
    <citation type="submission" date="2017-07" db="EMBL/GenBank/DDBJ databases">
        <title>Phylogenetic study on the rhizospheric bacterium Ochrobactrum sp. A44.</title>
        <authorList>
            <person name="Krzyzanowska D.M."/>
            <person name="Ossowicki A."/>
            <person name="Rajewska M."/>
            <person name="Maciag T."/>
            <person name="Kaczynski Z."/>
            <person name="Czerwicka M."/>
            <person name="Jafra S."/>
        </authorList>
    </citation>
    <scope>NUCLEOTIDE SEQUENCE [LARGE SCALE GENOMIC DNA]</scope>
    <source>
        <strain evidence="2 3">A44</strain>
        <plasmid evidence="2 3">unnamed1</plasmid>
    </source>
</reference>
<keyword evidence="2" id="KW-0614">Plasmid</keyword>
<dbReference type="Proteomes" id="UP000215256">
    <property type="component" value="Plasmid unnamed1"/>
</dbReference>
<evidence type="ECO:0000313" key="3">
    <source>
        <dbReference type="Proteomes" id="UP000215256"/>
    </source>
</evidence>
<proteinExistence type="predicted"/>
<sequence>MREVAEEHANFRGFQLYGDVLFTGLTGDTVPSGANLETA</sequence>
<evidence type="ECO:0000313" key="1">
    <source>
        <dbReference type="EMBL" id="ASV84555.1"/>
    </source>
</evidence>
<accession>A0A248UPD0</accession>
<dbReference type="KEGG" id="och:CES85_5350"/>
<dbReference type="EMBL" id="CP022605">
    <property type="protein sequence ID" value="ASV88241.1"/>
    <property type="molecule type" value="Genomic_DNA"/>
</dbReference>
<dbReference type="Proteomes" id="UP000215256">
    <property type="component" value="Chromosome 2"/>
</dbReference>
<dbReference type="EMBL" id="CP022603">
    <property type="protein sequence ID" value="ASV84555.1"/>
    <property type="molecule type" value="Genomic_DNA"/>
</dbReference>
<name>A0A248UPD0_9HYPH</name>
<gene>
    <name evidence="2" type="ORF">CES85_3801</name>
    <name evidence="1" type="ORF">CES85_5350</name>
</gene>
<protein>
    <submittedName>
        <fullName evidence="2">Uncharacterized protein</fullName>
    </submittedName>
</protein>
<evidence type="ECO:0000313" key="2">
    <source>
        <dbReference type="EMBL" id="ASV88241.1"/>
    </source>
</evidence>